<keyword evidence="1" id="KW-0812">Transmembrane</keyword>
<dbReference type="EMBL" id="JABWPM010000058">
    <property type="protein sequence ID" value="NUY99418.1"/>
    <property type="molecule type" value="Genomic_DNA"/>
</dbReference>
<organism evidence="2 3">
    <name type="scientific">Pantoea brenneri</name>
    <dbReference type="NCBI Taxonomy" id="472694"/>
    <lineage>
        <taxon>Bacteria</taxon>
        <taxon>Pseudomonadati</taxon>
        <taxon>Pseudomonadota</taxon>
        <taxon>Gammaproteobacteria</taxon>
        <taxon>Enterobacterales</taxon>
        <taxon>Erwiniaceae</taxon>
        <taxon>Pantoea</taxon>
    </lineage>
</organism>
<protein>
    <recommendedName>
        <fullName evidence="4">Bis protein</fullName>
    </recommendedName>
</protein>
<evidence type="ECO:0008006" key="4">
    <source>
        <dbReference type="Google" id="ProtNLM"/>
    </source>
</evidence>
<dbReference type="AlphaFoldDB" id="A0A7Y6NJ09"/>
<proteinExistence type="predicted"/>
<feature type="transmembrane region" description="Helical" evidence="1">
    <location>
        <begin position="60"/>
        <end position="93"/>
    </location>
</feature>
<feature type="transmembrane region" description="Helical" evidence="1">
    <location>
        <begin position="105"/>
        <end position="127"/>
    </location>
</feature>
<dbReference type="GeneID" id="84634223"/>
<dbReference type="Proteomes" id="UP000566985">
    <property type="component" value="Unassembled WGS sequence"/>
</dbReference>
<evidence type="ECO:0000313" key="3">
    <source>
        <dbReference type="Proteomes" id="UP000566985"/>
    </source>
</evidence>
<accession>A0A7Y6NJ09</accession>
<dbReference type="RefSeq" id="WP_084227982.1">
    <property type="nucleotide sequence ID" value="NZ_JABWPE010000060.1"/>
</dbReference>
<evidence type="ECO:0000313" key="2">
    <source>
        <dbReference type="EMBL" id="NUY99418.1"/>
    </source>
</evidence>
<keyword evidence="1" id="KW-0472">Membrane</keyword>
<comment type="caution">
    <text evidence="2">The sequence shown here is derived from an EMBL/GenBank/DDBJ whole genome shotgun (WGS) entry which is preliminary data.</text>
</comment>
<reference evidence="2 3" key="1">
    <citation type="submission" date="2020-05" db="EMBL/GenBank/DDBJ databases">
        <title>Whole Genome Sequences of Enterobacteriales Associated with the International Space Station.</title>
        <authorList>
            <person name="Bharadwaj A."/>
            <person name="Daudu R."/>
            <person name="Singh N."/>
            <person name="Wood J."/>
            <person name="Debieu M."/>
            <person name="Mason C."/>
            <person name="Wang C."/>
            <person name="Venkateswaran K."/>
        </authorList>
    </citation>
    <scope>NUCLEOTIDE SEQUENCE [LARGE SCALE GENOMIC DNA]</scope>
    <source>
        <strain evidence="2 3">IF5SW-B1</strain>
    </source>
</reference>
<name>A0A7Y6NJ09_9GAMM</name>
<sequence>MAKIYSFTQGAERRRLHRKIQWDRAVTLSQKGWSKSSDERKSVLRYLSAGWYYFRISVAVIFHIVTICGLVVLSAFSSAIFWIGGLICVVTWFTNNHEIWSDNNITIPVIVGSWVLSLVAAPLIDFFNARTPFYRLLVPDAQHKNKSENDA</sequence>
<evidence type="ECO:0000256" key="1">
    <source>
        <dbReference type="SAM" id="Phobius"/>
    </source>
</evidence>
<keyword evidence="1" id="KW-1133">Transmembrane helix</keyword>
<gene>
    <name evidence="2" type="ORF">HU668_23655</name>
</gene>